<name>A0A9W6TXL1_9STRA</name>
<gene>
    <name evidence="1" type="ORF">Plil01_000872000</name>
</gene>
<dbReference type="OrthoDB" id="126674at2759"/>
<evidence type="ECO:0000313" key="2">
    <source>
        <dbReference type="Proteomes" id="UP001165083"/>
    </source>
</evidence>
<protein>
    <submittedName>
        <fullName evidence="1">Unnamed protein product</fullName>
    </submittedName>
</protein>
<sequence>MQWTWRSSVDVEELSLVELLEVEDDSCANSLPSTAGTRRTLAQRSVPGAQAYINWLLVSVRKIAEKTQIRLTPGLTSHSFRRGAAMHANDGSLAENWIIERGGWQLDRVNKVFGYMLGTTQADQRVARVLSGWSPKAGAHLPTLQALDQPVLARAHQLQALLFSSSLLFADPA</sequence>
<accession>A0A9W6TXL1</accession>
<proteinExistence type="predicted"/>
<comment type="caution">
    <text evidence="1">The sequence shown here is derived from an EMBL/GenBank/DDBJ whole genome shotgun (WGS) entry which is preliminary data.</text>
</comment>
<evidence type="ECO:0000313" key="1">
    <source>
        <dbReference type="EMBL" id="GMF21993.1"/>
    </source>
</evidence>
<dbReference type="Proteomes" id="UP001165083">
    <property type="component" value="Unassembled WGS sequence"/>
</dbReference>
<keyword evidence="2" id="KW-1185">Reference proteome</keyword>
<dbReference type="EMBL" id="BSXW01000426">
    <property type="protein sequence ID" value="GMF21993.1"/>
    <property type="molecule type" value="Genomic_DNA"/>
</dbReference>
<dbReference type="InterPro" id="IPR011010">
    <property type="entry name" value="DNA_brk_join_enz"/>
</dbReference>
<dbReference type="GO" id="GO:0003677">
    <property type="term" value="F:DNA binding"/>
    <property type="evidence" value="ECO:0007669"/>
    <property type="project" value="InterPro"/>
</dbReference>
<dbReference type="AlphaFoldDB" id="A0A9W6TXL1"/>
<organism evidence="1 2">
    <name type="scientific">Phytophthora lilii</name>
    <dbReference type="NCBI Taxonomy" id="2077276"/>
    <lineage>
        <taxon>Eukaryota</taxon>
        <taxon>Sar</taxon>
        <taxon>Stramenopiles</taxon>
        <taxon>Oomycota</taxon>
        <taxon>Peronosporomycetes</taxon>
        <taxon>Peronosporales</taxon>
        <taxon>Peronosporaceae</taxon>
        <taxon>Phytophthora</taxon>
    </lineage>
</organism>
<dbReference type="SUPFAM" id="SSF56349">
    <property type="entry name" value="DNA breaking-rejoining enzymes"/>
    <property type="match status" value="1"/>
</dbReference>
<reference evidence="1" key="1">
    <citation type="submission" date="2023-04" db="EMBL/GenBank/DDBJ databases">
        <title>Phytophthora lilii NBRC 32176.</title>
        <authorList>
            <person name="Ichikawa N."/>
            <person name="Sato H."/>
            <person name="Tonouchi N."/>
        </authorList>
    </citation>
    <scope>NUCLEOTIDE SEQUENCE</scope>
    <source>
        <strain evidence="1">NBRC 32176</strain>
    </source>
</reference>